<comment type="caution">
    <text evidence="1">The sequence shown here is derived from an EMBL/GenBank/DDBJ whole genome shotgun (WGS) entry which is preliminary data.</text>
</comment>
<dbReference type="InterPro" id="IPR051918">
    <property type="entry name" value="STPP_CPPED1"/>
</dbReference>
<dbReference type="SUPFAM" id="SSF56300">
    <property type="entry name" value="Metallo-dependent phosphatases"/>
    <property type="match status" value="1"/>
</dbReference>
<dbReference type="InterPro" id="IPR029052">
    <property type="entry name" value="Metallo-depent_PP-like"/>
</dbReference>
<name>A0ABT9UBJ8_PAEHA</name>
<proteinExistence type="predicted"/>
<evidence type="ECO:0000313" key="1">
    <source>
        <dbReference type="EMBL" id="MDQ0116381.1"/>
    </source>
</evidence>
<organism evidence="1 2">
    <name type="scientific">Paenibacillus harenae</name>
    <dbReference type="NCBI Taxonomy" id="306543"/>
    <lineage>
        <taxon>Bacteria</taxon>
        <taxon>Bacillati</taxon>
        <taxon>Bacillota</taxon>
        <taxon>Bacilli</taxon>
        <taxon>Bacillales</taxon>
        <taxon>Paenibacillaceae</taxon>
        <taxon>Paenibacillus</taxon>
    </lineage>
</organism>
<dbReference type="Proteomes" id="UP001229346">
    <property type="component" value="Unassembled WGS sequence"/>
</dbReference>
<gene>
    <name evidence="1" type="ORF">J2T15_005861</name>
</gene>
<accession>A0ABT9UBJ8</accession>
<keyword evidence="2" id="KW-1185">Reference proteome</keyword>
<protein>
    <submittedName>
        <fullName evidence="1">3',5'-cyclic AMP phosphodiesterase CpdA</fullName>
    </submittedName>
</protein>
<dbReference type="EMBL" id="JAUSSU010000019">
    <property type="protein sequence ID" value="MDQ0116381.1"/>
    <property type="molecule type" value="Genomic_DNA"/>
</dbReference>
<evidence type="ECO:0000313" key="2">
    <source>
        <dbReference type="Proteomes" id="UP001229346"/>
    </source>
</evidence>
<dbReference type="PANTHER" id="PTHR43143:SF1">
    <property type="entry name" value="SERINE_THREONINE-PROTEIN PHOSPHATASE CPPED1"/>
    <property type="match status" value="1"/>
</dbReference>
<sequence length="187" mass="21214">MEGFESVSGRRDTYHDHWIGGYHFIFLGTERGLERFASLSETQLAWLDEKLGEDAATGKPTFVFLHQPLKNTVAGSLEHQAWFGVEEDEALRSVLLKHPQTLLFTGHTHWHLDSPHTMHRADERGPVMFNTASVAYLWNDDDAYVQGSQGYYVEIYGDRVRVRGRNFAEGSWLAAADFEVGTNLKGL</sequence>
<reference evidence="1 2" key="1">
    <citation type="submission" date="2023-07" db="EMBL/GenBank/DDBJ databases">
        <title>Sorghum-associated microbial communities from plants grown in Nebraska, USA.</title>
        <authorList>
            <person name="Schachtman D."/>
        </authorList>
    </citation>
    <scope>NUCLEOTIDE SEQUENCE [LARGE SCALE GENOMIC DNA]</scope>
    <source>
        <strain evidence="1 2">CC482</strain>
    </source>
</reference>
<dbReference type="PANTHER" id="PTHR43143">
    <property type="entry name" value="METALLOPHOSPHOESTERASE, CALCINEURIN SUPERFAMILY"/>
    <property type="match status" value="1"/>
</dbReference>
<dbReference type="Gene3D" id="3.60.21.10">
    <property type="match status" value="1"/>
</dbReference>